<evidence type="ECO:0000256" key="5">
    <source>
        <dbReference type="SAM" id="Phobius"/>
    </source>
</evidence>
<keyword evidence="3 5" id="KW-1133">Transmembrane helix</keyword>
<comment type="subcellular location">
    <subcellularLocation>
        <location evidence="1">Cell membrane</location>
        <topology evidence="1">Multi-pass membrane protein</topology>
    </subcellularLocation>
</comment>
<feature type="transmembrane region" description="Helical" evidence="5">
    <location>
        <begin position="44"/>
        <end position="63"/>
    </location>
</feature>
<accession>A0A7L4YKC4</accession>
<dbReference type="PROSITE" id="PS50850">
    <property type="entry name" value="MFS"/>
    <property type="match status" value="1"/>
</dbReference>
<protein>
    <submittedName>
        <fullName evidence="7">MFS transporter</fullName>
    </submittedName>
</protein>
<dbReference type="RefSeq" id="WP_159543548.1">
    <property type="nucleotide sequence ID" value="NZ_CP047156.1"/>
</dbReference>
<feature type="transmembrane region" description="Helical" evidence="5">
    <location>
        <begin position="298"/>
        <end position="317"/>
    </location>
</feature>
<evidence type="ECO:0000256" key="2">
    <source>
        <dbReference type="ARBA" id="ARBA00022692"/>
    </source>
</evidence>
<keyword evidence="4 5" id="KW-0472">Membrane</keyword>
<dbReference type="InterPro" id="IPR036259">
    <property type="entry name" value="MFS_trans_sf"/>
</dbReference>
<evidence type="ECO:0000256" key="4">
    <source>
        <dbReference type="ARBA" id="ARBA00023136"/>
    </source>
</evidence>
<proteinExistence type="predicted"/>
<dbReference type="Gene3D" id="1.20.1250.20">
    <property type="entry name" value="MFS general substrate transporter like domains"/>
    <property type="match status" value="2"/>
</dbReference>
<feature type="transmembrane region" description="Helical" evidence="5">
    <location>
        <begin position="100"/>
        <end position="117"/>
    </location>
</feature>
<feature type="domain" description="Major facilitator superfamily (MFS) profile" evidence="6">
    <location>
        <begin position="165"/>
        <end position="399"/>
    </location>
</feature>
<evidence type="ECO:0000313" key="8">
    <source>
        <dbReference type="Proteomes" id="UP000463857"/>
    </source>
</evidence>
<evidence type="ECO:0000256" key="1">
    <source>
        <dbReference type="ARBA" id="ARBA00004651"/>
    </source>
</evidence>
<sequence>MTVVEHVGVRWRRVYGLAATHSANDLYQGAIPALLPFFVLERGYSYAAVTGITLAATFISSLAQPAFGMMSDRRNMSMLAPVGLILAGIGVGLAGLGDSYVFTWIAIALSGLGVAAFHPEASRAARNAGAGAARTMSIFALGGSIGFALAPIFVTPIIDTGGLAATPYLAIPALVVGLLFVVVLRGDRRTARAPKKIEADRPDDWRSFRWLTAVVICRSIAFFTVSSLIALYFTGPLGGSQLSGATALTLFLVIGAVGTLVGGFIADRIGRVVTSRIGFAAAIPGFVVLLLAPSPAVAYAGVVLLAVGLYLPFSVMVSMGQEYLPGRVGLASGVTLGLAVSVGGIFAPVFGILADRADLTTSFAVLAIFPVAALAIMTRLRDVHPARPAGRHMSRSTSV</sequence>
<reference evidence="7 8" key="1">
    <citation type="journal article" date="2018" name="Int. J. Syst. Evol. Microbiol.">
        <title>Epidermidibacterium keratini gen. nov., sp. nov., a member of the family Sporichthyaceae, isolated from keratin epidermis.</title>
        <authorList>
            <person name="Lee D.G."/>
            <person name="Trujillo M.E."/>
            <person name="Kang S."/>
            <person name="Nam J.J."/>
            <person name="Kim Y.J."/>
        </authorList>
    </citation>
    <scope>NUCLEOTIDE SEQUENCE [LARGE SCALE GENOMIC DNA]</scope>
    <source>
        <strain evidence="7 8">EPI-7</strain>
    </source>
</reference>
<feature type="transmembrane region" description="Helical" evidence="5">
    <location>
        <begin position="207"/>
        <end position="233"/>
    </location>
</feature>
<dbReference type="Proteomes" id="UP000463857">
    <property type="component" value="Chromosome"/>
</dbReference>
<feature type="transmembrane region" description="Helical" evidence="5">
    <location>
        <begin position="164"/>
        <end position="186"/>
    </location>
</feature>
<keyword evidence="2 5" id="KW-0812">Transmembrane</keyword>
<feature type="transmembrane region" description="Helical" evidence="5">
    <location>
        <begin position="273"/>
        <end position="292"/>
    </location>
</feature>
<feature type="transmembrane region" description="Helical" evidence="5">
    <location>
        <begin position="359"/>
        <end position="377"/>
    </location>
</feature>
<dbReference type="InParanoid" id="A0A7L4YKC4"/>
<feature type="transmembrane region" description="Helical" evidence="5">
    <location>
        <begin position="329"/>
        <end position="353"/>
    </location>
</feature>
<dbReference type="EMBL" id="CP047156">
    <property type="protein sequence ID" value="QHB99714.1"/>
    <property type="molecule type" value="Genomic_DNA"/>
</dbReference>
<name>A0A7L4YKC4_9ACTN</name>
<dbReference type="PANTHER" id="PTHR43129:SF1">
    <property type="entry name" value="FOSMIDOMYCIN RESISTANCE PROTEIN"/>
    <property type="match status" value="1"/>
</dbReference>
<dbReference type="GO" id="GO:0022857">
    <property type="term" value="F:transmembrane transporter activity"/>
    <property type="evidence" value="ECO:0007669"/>
    <property type="project" value="InterPro"/>
</dbReference>
<dbReference type="CDD" id="cd17478">
    <property type="entry name" value="MFS_FsR"/>
    <property type="match status" value="1"/>
</dbReference>
<dbReference type="InterPro" id="IPR011701">
    <property type="entry name" value="MFS"/>
</dbReference>
<dbReference type="Pfam" id="PF07690">
    <property type="entry name" value="MFS_1"/>
    <property type="match status" value="1"/>
</dbReference>
<feature type="transmembrane region" description="Helical" evidence="5">
    <location>
        <begin position="75"/>
        <end position="94"/>
    </location>
</feature>
<feature type="transmembrane region" description="Helical" evidence="5">
    <location>
        <begin position="245"/>
        <end position="266"/>
    </location>
</feature>
<dbReference type="SUPFAM" id="SSF103473">
    <property type="entry name" value="MFS general substrate transporter"/>
    <property type="match status" value="1"/>
</dbReference>
<gene>
    <name evidence="7" type="ORF">EK0264_05050</name>
</gene>
<evidence type="ECO:0000259" key="6">
    <source>
        <dbReference type="PROSITE" id="PS50850"/>
    </source>
</evidence>
<dbReference type="InterPro" id="IPR020846">
    <property type="entry name" value="MFS_dom"/>
</dbReference>
<organism evidence="7 8">
    <name type="scientific">Epidermidibacterium keratini</name>
    <dbReference type="NCBI Taxonomy" id="1891644"/>
    <lineage>
        <taxon>Bacteria</taxon>
        <taxon>Bacillati</taxon>
        <taxon>Actinomycetota</taxon>
        <taxon>Actinomycetes</taxon>
        <taxon>Sporichthyales</taxon>
        <taxon>Sporichthyaceae</taxon>
        <taxon>Epidermidibacterium</taxon>
    </lineage>
</organism>
<dbReference type="AlphaFoldDB" id="A0A7L4YKC4"/>
<evidence type="ECO:0000313" key="7">
    <source>
        <dbReference type="EMBL" id="QHB99714.1"/>
    </source>
</evidence>
<dbReference type="PANTHER" id="PTHR43129">
    <property type="entry name" value="FOSMIDOMYCIN RESISTANCE PROTEIN"/>
    <property type="match status" value="1"/>
</dbReference>
<dbReference type="OrthoDB" id="9770492at2"/>
<dbReference type="KEGG" id="eke:EK0264_05050"/>
<dbReference type="GO" id="GO:0005886">
    <property type="term" value="C:plasma membrane"/>
    <property type="evidence" value="ECO:0007669"/>
    <property type="project" value="UniProtKB-SubCell"/>
</dbReference>
<evidence type="ECO:0000256" key="3">
    <source>
        <dbReference type="ARBA" id="ARBA00022989"/>
    </source>
</evidence>
<keyword evidence="8" id="KW-1185">Reference proteome</keyword>
<feature type="transmembrane region" description="Helical" evidence="5">
    <location>
        <begin position="138"/>
        <end position="158"/>
    </location>
</feature>